<gene>
    <name evidence="1" type="ORF">ADK41_00910</name>
</gene>
<comment type="caution">
    <text evidence="1">The sequence shown here is derived from an EMBL/GenBank/DDBJ whole genome shotgun (WGS) entry which is preliminary data.</text>
</comment>
<dbReference type="InterPro" id="IPR027417">
    <property type="entry name" value="P-loop_NTPase"/>
</dbReference>
<evidence type="ECO:0008006" key="3">
    <source>
        <dbReference type="Google" id="ProtNLM"/>
    </source>
</evidence>
<sequence length="273" mass="29065">MSVIALVSGKSAGVTCSALALALSSPKPSLLVEADPAGGTIRAGYLGGEGNASTGLHRLAAADRQGTLAREFSQHFVSLDRDNTGQRLLLPGLTDPTQAASLSRTWEPISRLLGVMDQTGHDVIIDVGRILTESETRLSTTRYPTPLLHRADAVLMVVRTTQASITTAAPAMRVLREELAHHGTGSDALGLLLIEEGPFNSSQVQQYLQAPVVGMLAWDPDSADVFTHGAYKKLPRTLLRSARTAHQTINELVTRRRVQLQPAAVPTLAGRAS</sequence>
<organism evidence="1 2">
    <name type="scientific">Streptomyces caelestis</name>
    <dbReference type="NCBI Taxonomy" id="36816"/>
    <lineage>
        <taxon>Bacteria</taxon>
        <taxon>Bacillati</taxon>
        <taxon>Actinomycetota</taxon>
        <taxon>Actinomycetes</taxon>
        <taxon>Kitasatosporales</taxon>
        <taxon>Streptomycetaceae</taxon>
        <taxon>Streptomyces</taxon>
    </lineage>
</organism>
<dbReference type="Proteomes" id="UP000037773">
    <property type="component" value="Unassembled WGS sequence"/>
</dbReference>
<protein>
    <recommendedName>
        <fullName evidence="3">CobQ/CobB/MinD/ParA nucleotide binding domain-containing protein</fullName>
    </recommendedName>
</protein>
<evidence type="ECO:0000313" key="2">
    <source>
        <dbReference type="Proteomes" id="UP000037773"/>
    </source>
</evidence>
<dbReference type="EMBL" id="LGCN01000001">
    <property type="protein sequence ID" value="KOT46779.1"/>
    <property type="molecule type" value="Genomic_DNA"/>
</dbReference>
<name>A0A0M8QP65_9ACTN</name>
<accession>A0A0M8QP65</accession>
<dbReference type="SUPFAM" id="SSF52540">
    <property type="entry name" value="P-loop containing nucleoside triphosphate hydrolases"/>
    <property type="match status" value="1"/>
</dbReference>
<dbReference type="Gene3D" id="3.40.50.300">
    <property type="entry name" value="P-loop containing nucleotide triphosphate hydrolases"/>
    <property type="match status" value="1"/>
</dbReference>
<proteinExistence type="predicted"/>
<dbReference type="OrthoDB" id="5243870at2"/>
<evidence type="ECO:0000313" key="1">
    <source>
        <dbReference type="EMBL" id="KOT46779.1"/>
    </source>
</evidence>
<dbReference type="RefSeq" id="WP_030819448.1">
    <property type="nucleotide sequence ID" value="NZ_LGCN01000001.1"/>
</dbReference>
<keyword evidence="2" id="KW-1185">Reference proteome</keyword>
<dbReference type="AlphaFoldDB" id="A0A0M8QP65"/>
<reference evidence="1 2" key="1">
    <citation type="submission" date="2015-07" db="EMBL/GenBank/DDBJ databases">
        <authorList>
            <person name="Noorani M."/>
        </authorList>
    </citation>
    <scope>NUCLEOTIDE SEQUENCE [LARGE SCALE GENOMIC DNA]</scope>
    <source>
        <strain evidence="1 2">NRRL B-24567</strain>
    </source>
</reference>
<dbReference type="PATRIC" id="fig|36816.3.peg.195"/>